<dbReference type="EMBL" id="BPLR01005692">
    <property type="protein sequence ID" value="GIY04284.1"/>
    <property type="molecule type" value="Genomic_DNA"/>
</dbReference>
<dbReference type="PANTHER" id="PTHR24413">
    <property type="entry name" value="SPECKLE-TYPE POZ PROTEIN"/>
    <property type="match status" value="1"/>
</dbReference>
<dbReference type="SMART" id="SM00225">
    <property type="entry name" value="BTB"/>
    <property type="match status" value="1"/>
</dbReference>
<organism evidence="2 3">
    <name type="scientific">Caerostris extrusa</name>
    <name type="common">Bark spider</name>
    <name type="synonym">Caerostris bankana</name>
    <dbReference type="NCBI Taxonomy" id="172846"/>
    <lineage>
        <taxon>Eukaryota</taxon>
        <taxon>Metazoa</taxon>
        <taxon>Ecdysozoa</taxon>
        <taxon>Arthropoda</taxon>
        <taxon>Chelicerata</taxon>
        <taxon>Arachnida</taxon>
        <taxon>Araneae</taxon>
        <taxon>Araneomorphae</taxon>
        <taxon>Entelegynae</taxon>
        <taxon>Araneoidea</taxon>
        <taxon>Araneidae</taxon>
        <taxon>Caerostris</taxon>
    </lineage>
</organism>
<proteinExistence type="predicted"/>
<reference evidence="2 3" key="1">
    <citation type="submission" date="2021-06" db="EMBL/GenBank/DDBJ databases">
        <title>Caerostris extrusa draft genome.</title>
        <authorList>
            <person name="Kono N."/>
            <person name="Arakawa K."/>
        </authorList>
    </citation>
    <scope>NUCLEOTIDE SEQUENCE [LARGE SCALE GENOMIC DNA]</scope>
</reference>
<keyword evidence="3" id="KW-1185">Reference proteome</keyword>
<evidence type="ECO:0000313" key="2">
    <source>
        <dbReference type="EMBL" id="GIY04284.1"/>
    </source>
</evidence>
<dbReference type="InterPro" id="IPR011333">
    <property type="entry name" value="SKP1/BTB/POZ_sf"/>
</dbReference>
<dbReference type="Pfam" id="PF00651">
    <property type="entry name" value="BTB"/>
    <property type="match status" value="1"/>
</dbReference>
<gene>
    <name evidence="2" type="primary">SPOP_2</name>
    <name evidence="2" type="ORF">CEXT_705531</name>
</gene>
<feature type="domain" description="BTB" evidence="1">
    <location>
        <begin position="26"/>
        <end position="93"/>
    </location>
</feature>
<dbReference type="AlphaFoldDB" id="A0AAV4Q7J3"/>
<dbReference type="InterPro" id="IPR000210">
    <property type="entry name" value="BTB/POZ_dom"/>
</dbReference>
<dbReference type="Gene3D" id="3.30.710.10">
    <property type="entry name" value="Potassium Channel Kv1.1, Chain A"/>
    <property type="match status" value="1"/>
</dbReference>
<evidence type="ECO:0000259" key="1">
    <source>
        <dbReference type="PROSITE" id="PS50097"/>
    </source>
</evidence>
<accession>A0AAV4Q7J3</accession>
<dbReference type="Proteomes" id="UP001054945">
    <property type="component" value="Unassembled WGS sequence"/>
</dbReference>
<dbReference type="CDD" id="cd18186">
    <property type="entry name" value="BTB_POZ_ZBTB_KLHL-like"/>
    <property type="match status" value="1"/>
</dbReference>
<dbReference type="SUPFAM" id="SSF54695">
    <property type="entry name" value="POZ domain"/>
    <property type="match status" value="1"/>
</dbReference>
<dbReference type="PROSITE" id="PS50097">
    <property type="entry name" value="BTB"/>
    <property type="match status" value="1"/>
</dbReference>
<name>A0AAV4Q7J3_CAEEX</name>
<protein>
    <submittedName>
        <fullName evidence="2">Speckle-type POZ protein</fullName>
    </submittedName>
</protein>
<evidence type="ECO:0000313" key="3">
    <source>
        <dbReference type="Proteomes" id="UP001054945"/>
    </source>
</evidence>
<sequence length="111" mass="12862">MEEGKFKNSTFLIDDMKSLYSDPALSDIKLRTETETFQAHAAVLSARSPVFRAMFTTDMKEKNNGCVDIPDVDNDTLRQMILYMYTDQLEFWSGKMQLCYTRLLTNTKLRA</sequence>
<comment type="caution">
    <text evidence="2">The sequence shown here is derived from an EMBL/GenBank/DDBJ whole genome shotgun (WGS) entry which is preliminary data.</text>
</comment>